<evidence type="ECO:0000259" key="23">
    <source>
        <dbReference type="Pfam" id="PF11935"/>
    </source>
</evidence>
<dbReference type="GO" id="GO:0006397">
    <property type="term" value="P:mRNA processing"/>
    <property type="evidence" value="ECO:0007669"/>
    <property type="project" value="UniProtKB-KW"/>
</dbReference>
<evidence type="ECO:0000256" key="17">
    <source>
        <dbReference type="ARBA" id="ARBA00023242"/>
    </source>
</evidence>
<keyword evidence="15" id="KW-0472">Membrane</keyword>
<keyword evidence="5" id="KW-0796">Tight junction</keyword>
<dbReference type="GO" id="GO:0007155">
    <property type="term" value="P:cell adhesion"/>
    <property type="evidence" value="ECO:0007669"/>
    <property type="project" value="UniProtKB-KW"/>
</dbReference>
<dbReference type="Proteomes" id="UP000694403">
    <property type="component" value="Unplaced"/>
</dbReference>
<feature type="region of interest" description="Disordered" evidence="22">
    <location>
        <begin position="1071"/>
        <end position="1101"/>
    </location>
</feature>
<proteinExistence type="inferred from homology"/>
<keyword evidence="10" id="KW-0507">mRNA processing</keyword>
<keyword evidence="16" id="KW-0206">Cytoskeleton</keyword>
<keyword evidence="13" id="KW-0130">Cell adhesion</keyword>
<evidence type="ECO:0000256" key="18">
    <source>
        <dbReference type="ARBA" id="ARBA00053251"/>
    </source>
</evidence>
<dbReference type="InterPro" id="IPR022075">
    <property type="entry name" value="Symplekin_C"/>
</dbReference>
<comment type="subcellular location">
    <subcellularLocation>
        <location evidence="3">Cell junction</location>
        <location evidence="3">Tight junction</location>
    </subcellularLocation>
    <subcellularLocation>
        <location evidence="2">Cell membrane</location>
        <topology evidence="2">Peripheral membrane protein</topology>
        <orientation evidence="2">Cytoplasmic side</orientation>
    </subcellularLocation>
    <subcellularLocation>
        <location evidence="1">Cytoplasm</location>
        <location evidence="1">Cytoskeleton</location>
    </subcellularLocation>
    <subcellularLocation>
        <location evidence="4">Nucleus</location>
        <location evidence="4">Nucleoplasm</location>
    </subcellularLocation>
</comment>
<comment type="similarity">
    <text evidence="19">Belongs to the Symplekin family.</text>
</comment>
<keyword evidence="12" id="KW-0832">Ubl conjugation</keyword>
<comment type="function">
    <text evidence="18">Scaffold protein that functions as a component of a multimolecular complex involved in histone mRNA 3'-end processing. Specific component of the tight junction (TJ) plaque, but might not be an exclusively junctional component. May have a house-keeping rule. Is involved in pre-mRNA polyadenylation. Enhances SSU72 phosphatase activity.</text>
</comment>
<dbReference type="Pfam" id="PF11935">
    <property type="entry name" value="SYMPK_PTA1_N"/>
    <property type="match status" value="1"/>
</dbReference>
<feature type="domain" description="Symplekin/Pta1 N-terminal" evidence="23">
    <location>
        <begin position="115"/>
        <end position="335"/>
    </location>
</feature>
<keyword evidence="14" id="KW-0965">Cell junction</keyword>
<dbReference type="FunFam" id="1.25.10.10:FF:000106">
    <property type="entry name" value="Symplekin"/>
    <property type="match status" value="1"/>
</dbReference>
<dbReference type="GO" id="GO:0016604">
    <property type="term" value="C:nuclear body"/>
    <property type="evidence" value="ECO:0007669"/>
    <property type="project" value="UniProtKB-ARBA"/>
</dbReference>
<evidence type="ECO:0000256" key="3">
    <source>
        <dbReference type="ARBA" id="ARBA00004435"/>
    </source>
</evidence>
<dbReference type="InterPro" id="IPR016024">
    <property type="entry name" value="ARM-type_fold"/>
</dbReference>
<evidence type="ECO:0000256" key="4">
    <source>
        <dbReference type="ARBA" id="ARBA00004642"/>
    </source>
</evidence>
<evidence type="ECO:0000256" key="7">
    <source>
        <dbReference type="ARBA" id="ARBA00022490"/>
    </source>
</evidence>
<evidence type="ECO:0000256" key="20">
    <source>
        <dbReference type="ARBA" id="ARBA00063312"/>
    </source>
</evidence>
<dbReference type="Ensembl" id="ENSCSRT00000005719.1">
    <property type="protein sequence ID" value="ENSCSRP00000005548.1"/>
    <property type="gene ID" value="ENSCSRG00000003363.1"/>
</dbReference>
<evidence type="ECO:0000313" key="26">
    <source>
        <dbReference type="Proteomes" id="UP000694403"/>
    </source>
</evidence>
<reference evidence="25" key="1">
    <citation type="submission" date="2025-08" db="UniProtKB">
        <authorList>
            <consortium name="Ensembl"/>
        </authorList>
    </citation>
    <scope>IDENTIFICATION</scope>
</reference>
<dbReference type="GO" id="GO:0005856">
    <property type="term" value="C:cytoskeleton"/>
    <property type="evidence" value="ECO:0007669"/>
    <property type="project" value="UniProtKB-SubCell"/>
</dbReference>
<keyword evidence="6" id="KW-1003">Cell membrane</keyword>
<organism evidence="25 26">
    <name type="scientific">Chelydra serpentina</name>
    <name type="common">Snapping turtle</name>
    <name type="synonym">Testudo serpentina</name>
    <dbReference type="NCBI Taxonomy" id="8475"/>
    <lineage>
        <taxon>Eukaryota</taxon>
        <taxon>Metazoa</taxon>
        <taxon>Chordata</taxon>
        <taxon>Craniata</taxon>
        <taxon>Vertebrata</taxon>
        <taxon>Euteleostomi</taxon>
        <taxon>Archelosauria</taxon>
        <taxon>Testudinata</taxon>
        <taxon>Testudines</taxon>
        <taxon>Cryptodira</taxon>
        <taxon>Durocryptodira</taxon>
        <taxon>Americhelydia</taxon>
        <taxon>Chelydroidea</taxon>
        <taxon>Chelydridae</taxon>
        <taxon>Chelydra</taxon>
    </lineage>
</organism>
<evidence type="ECO:0000256" key="11">
    <source>
        <dbReference type="ARBA" id="ARBA00022737"/>
    </source>
</evidence>
<dbReference type="InterPro" id="IPR032460">
    <property type="entry name" value="Symplekin/Pta1_N"/>
</dbReference>
<evidence type="ECO:0000256" key="13">
    <source>
        <dbReference type="ARBA" id="ARBA00022889"/>
    </source>
</evidence>
<sequence>FVSLICLARDSSEPGRSRIPWRFLSLQVVDLLNQAALISNDSKINLLKQVQELIINKDPTLLDNFLDEIIAFQADKSIEVRKFVIGFIEEACKRDIELLLKLIANLNMLLKDENVNVVKKAILAMTQLYKVALQWMVKSKVISDLQEACWEMVSAMASDIILLLDSDNDGIRTHAIKFVEGLIITLSPRMPDSDVPKRHENDISLNRIPKDHPYIKHNVLWEEGKAALEQLLKFMVHPAISSINLTAALGSLASIARQRPMFMAEVIQAYETLHANLPPTLAKSQVSSVRKNLKLHLLSVLKHPSSFEFQAQITTLLVDLGTQQAEITRSMPSLKEPRKRPRDESDPPALGEDDEDKDLEQAAAPPPKPSAQTSTHSDTDITAEFLQPLLTPENVANLVGEALHSRPSRFQQRGLPAPHPVAQRSSPRPPGVKHTKLLKEEPKEEKLAKPESVLIKRRLSSLSQGQAISVLGAQGCVTILLEQEAPQAKRRPEPIIPTTQPRLAGAGGRKKVFRLSDVIKPLTDVQMEKLKLGAVKRILCSERAVACSGAAKARVKILSSLVTQFEVPLKSEVLAFILDDIRNRLDLAFAWLYQEYNTYLSTFPSGSLDLYDECLIGLLSGLQEKPDQKDGIFTKMVLEAPLITESALEVIRKYCEDESRTYLGMSTLRDLIFKRPSRQFQYLHVLLDLSSHEKDKVRQQAILFIKRMYEKDQLREYVEKFALNYLQLLVHPNPPSVLFGADKDTEVAAPWTEETVKQCLYLYLALLPQNHKLIHELASVYTEAIADIKRTVLRVIEQPIRGMGMNSPELLLLVENCPKGAETLVTRCLHSLTDKVPPSPELVKRVRDLYHKRLPDVRFLIPVLNGLEKKEVIQALPKLIKLNPIVVKEVFNRLLGTQHGEGNSAVSPLNPGELLIALHNIDSAKCDMKSIIKATNLCFGERNVYTSEVLAVVMQQLMEQSPLPMLLMRTVIQSLTMYPRLGGFVMNVLSRLIMKQVWKYPKVWEGFMKCCQRTKPQSFQVILQLPPQQLIAVFEKCPELREPLLAHVRSFTPHQVLACPLEGRGVSFTSLQREEEEGGPSHREIQRDYQPSPRGHHSPAPQVRLSAHAQPLNSRAETSVCSPGQLFPCPRVGPYGPASLQLGAGCSQGRGQAGASDPGQLALSAAWDAADLCSRMSRSPGPSFPSQQAHVPNSTMVILEASSKQEVEVKDSPPLEEVSGDAWAGRLGTGPGRE</sequence>
<name>A0A8C3RWW8_CHESE</name>
<evidence type="ECO:0000256" key="22">
    <source>
        <dbReference type="SAM" id="MobiDB-lite"/>
    </source>
</evidence>
<dbReference type="PANTHER" id="PTHR15245:SF20">
    <property type="entry name" value="SYMPLEKIN"/>
    <property type="match status" value="1"/>
</dbReference>
<evidence type="ECO:0000256" key="21">
    <source>
        <dbReference type="ARBA" id="ARBA00072137"/>
    </source>
</evidence>
<evidence type="ECO:0000256" key="8">
    <source>
        <dbReference type="ARBA" id="ARBA00022499"/>
    </source>
</evidence>
<dbReference type="SUPFAM" id="SSF48371">
    <property type="entry name" value="ARM repeat"/>
    <property type="match status" value="1"/>
</dbReference>
<reference evidence="25" key="2">
    <citation type="submission" date="2025-09" db="UniProtKB">
        <authorList>
            <consortium name="Ensembl"/>
        </authorList>
    </citation>
    <scope>IDENTIFICATION</scope>
</reference>
<evidence type="ECO:0000256" key="1">
    <source>
        <dbReference type="ARBA" id="ARBA00004245"/>
    </source>
</evidence>
<feature type="domain" description="Symplekin C-terminal" evidence="24">
    <location>
        <begin position="856"/>
        <end position="1037"/>
    </location>
</feature>
<evidence type="ECO:0000256" key="14">
    <source>
        <dbReference type="ARBA" id="ARBA00022949"/>
    </source>
</evidence>
<accession>A0A8C3RWW8</accession>
<dbReference type="Gene3D" id="1.25.10.10">
    <property type="entry name" value="Leucine-rich Repeat Variant"/>
    <property type="match status" value="1"/>
</dbReference>
<evidence type="ECO:0000256" key="19">
    <source>
        <dbReference type="ARBA" id="ARBA00061564"/>
    </source>
</evidence>
<keyword evidence="9" id="KW-0597">Phosphoprotein</keyword>
<evidence type="ECO:0000256" key="16">
    <source>
        <dbReference type="ARBA" id="ARBA00023212"/>
    </source>
</evidence>
<evidence type="ECO:0000256" key="6">
    <source>
        <dbReference type="ARBA" id="ARBA00022475"/>
    </source>
</evidence>
<dbReference type="InterPro" id="IPR011989">
    <property type="entry name" value="ARM-like"/>
</dbReference>
<keyword evidence="8" id="KW-1017">Isopeptide bond</keyword>
<dbReference type="GO" id="GO:0005923">
    <property type="term" value="C:bicellular tight junction"/>
    <property type="evidence" value="ECO:0007669"/>
    <property type="project" value="UniProtKB-SubCell"/>
</dbReference>
<feature type="region of interest" description="Disordered" evidence="22">
    <location>
        <begin position="410"/>
        <end position="434"/>
    </location>
</feature>
<comment type="subunit">
    <text evidence="20">Found in a heat-sensitive complex at least composed of several cleavage and polyadenylation specific and cleavage stimulation factors. Interacts with CPSF2, CPSF3 and CSTF2. Interacts (via N-terminus) with HSF1; this interaction is direct and occurs upon heat shock. Interacts with SSU72.</text>
</comment>
<dbReference type="GO" id="GO:0005847">
    <property type="term" value="C:mRNA cleavage and polyadenylation specificity factor complex"/>
    <property type="evidence" value="ECO:0007669"/>
    <property type="project" value="TreeGrafter"/>
</dbReference>
<evidence type="ECO:0000256" key="2">
    <source>
        <dbReference type="ARBA" id="ARBA00004413"/>
    </source>
</evidence>
<evidence type="ECO:0000256" key="12">
    <source>
        <dbReference type="ARBA" id="ARBA00022843"/>
    </source>
</evidence>
<dbReference type="GO" id="GO:0005886">
    <property type="term" value="C:plasma membrane"/>
    <property type="evidence" value="ECO:0007669"/>
    <property type="project" value="UniProtKB-SubCell"/>
</dbReference>
<keyword evidence="17" id="KW-0539">Nucleus</keyword>
<evidence type="ECO:0000313" key="25">
    <source>
        <dbReference type="Ensembl" id="ENSCSRP00000005548.1"/>
    </source>
</evidence>
<keyword evidence="11" id="KW-0677">Repeat</keyword>
<feature type="region of interest" description="Disordered" evidence="22">
    <location>
        <begin position="328"/>
        <end position="378"/>
    </location>
</feature>
<dbReference type="InterPro" id="IPR021850">
    <property type="entry name" value="Symplekin/Pta1"/>
</dbReference>
<keyword evidence="26" id="KW-1185">Reference proteome</keyword>
<evidence type="ECO:0000256" key="5">
    <source>
        <dbReference type="ARBA" id="ARBA00022427"/>
    </source>
</evidence>
<feature type="compositionally biased region" description="Basic and acidic residues" evidence="22">
    <location>
        <begin position="1203"/>
        <end position="1213"/>
    </location>
</feature>
<protein>
    <recommendedName>
        <fullName evidence="21">Symplekin</fullName>
    </recommendedName>
</protein>
<evidence type="ECO:0000256" key="9">
    <source>
        <dbReference type="ARBA" id="ARBA00022553"/>
    </source>
</evidence>
<keyword evidence="7" id="KW-0963">Cytoplasm</keyword>
<dbReference type="PANTHER" id="PTHR15245">
    <property type="entry name" value="SYMPLEKIN-RELATED"/>
    <property type="match status" value="1"/>
</dbReference>
<evidence type="ECO:0000256" key="10">
    <source>
        <dbReference type="ARBA" id="ARBA00022664"/>
    </source>
</evidence>
<dbReference type="Pfam" id="PF12295">
    <property type="entry name" value="Symplekin_C"/>
    <property type="match status" value="1"/>
</dbReference>
<feature type="region of interest" description="Disordered" evidence="22">
    <location>
        <begin position="1203"/>
        <end position="1234"/>
    </location>
</feature>
<evidence type="ECO:0000256" key="15">
    <source>
        <dbReference type="ARBA" id="ARBA00023136"/>
    </source>
</evidence>
<evidence type="ECO:0000259" key="24">
    <source>
        <dbReference type="Pfam" id="PF12295"/>
    </source>
</evidence>
<dbReference type="AlphaFoldDB" id="A0A8C3RWW8"/>